<dbReference type="Proteomes" id="UP000272238">
    <property type="component" value="Unassembled WGS sequence"/>
</dbReference>
<evidence type="ECO:0000259" key="3">
    <source>
        <dbReference type="PROSITE" id="PS51186"/>
    </source>
</evidence>
<dbReference type="Pfam" id="PF00583">
    <property type="entry name" value="Acetyltransf_1"/>
    <property type="match status" value="1"/>
</dbReference>
<feature type="domain" description="N-acetyltransferase" evidence="3">
    <location>
        <begin position="3"/>
        <end position="189"/>
    </location>
</feature>
<keyword evidence="5" id="KW-1185">Reference proteome</keyword>
<dbReference type="GO" id="GO:0016747">
    <property type="term" value="F:acyltransferase activity, transferring groups other than amino-acyl groups"/>
    <property type="evidence" value="ECO:0007669"/>
    <property type="project" value="InterPro"/>
</dbReference>
<organism evidence="4 5">
    <name type="scientific">Ureibacillus endophyticus</name>
    <dbReference type="NCBI Taxonomy" id="1978490"/>
    <lineage>
        <taxon>Bacteria</taxon>
        <taxon>Bacillati</taxon>
        <taxon>Bacillota</taxon>
        <taxon>Bacilli</taxon>
        <taxon>Bacillales</taxon>
        <taxon>Caryophanaceae</taxon>
        <taxon>Ureibacillus</taxon>
    </lineage>
</organism>
<dbReference type="RefSeq" id="WP_121213684.1">
    <property type="nucleotide sequence ID" value="NZ_RBZN01000007.1"/>
</dbReference>
<dbReference type="EMBL" id="RBZN01000007">
    <property type="protein sequence ID" value="RKQ18959.1"/>
    <property type="molecule type" value="Genomic_DNA"/>
</dbReference>
<evidence type="ECO:0000256" key="1">
    <source>
        <dbReference type="ARBA" id="ARBA00022679"/>
    </source>
</evidence>
<keyword evidence="2" id="KW-0012">Acyltransferase</keyword>
<dbReference type="OrthoDB" id="5319888at2"/>
<sequence length="189" mass="21384">MNISIRQAEPSDAKYVAPLIYDAIGEIANRLTGQSDYNQIIDELETLFTHTDNRHSYLNTYVAVNIETTDIAGILVVYSGLDGRNLDKSLEKRLKSKNAPVTTIEIEAHDDEFYVDTICVHDSARGQGIGTKLLNFAEQVAKSKGFSKISLNVEIQKEQARNLYERVGYVITEPWTIIDEPFYHMVKKI</sequence>
<proteinExistence type="predicted"/>
<name>A0A494Z8R3_9BACL</name>
<evidence type="ECO:0000313" key="4">
    <source>
        <dbReference type="EMBL" id="RKQ18959.1"/>
    </source>
</evidence>
<dbReference type="SUPFAM" id="SSF55729">
    <property type="entry name" value="Acyl-CoA N-acyltransferases (Nat)"/>
    <property type="match status" value="1"/>
</dbReference>
<dbReference type="Gene3D" id="3.40.630.30">
    <property type="match status" value="1"/>
</dbReference>
<accession>A0A494Z8R3</accession>
<dbReference type="CDD" id="cd04301">
    <property type="entry name" value="NAT_SF"/>
    <property type="match status" value="1"/>
</dbReference>
<evidence type="ECO:0000313" key="5">
    <source>
        <dbReference type="Proteomes" id="UP000272238"/>
    </source>
</evidence>
<dbReference type="InterPro" id="IPR000182">
    <property type="entry name" value="GNAT_dom"/>
</dbReference>
<reference evidence="4 5" key="1">
    <citation type="journal article" date="2016" name="Antonie Van Leeuwenhoek">
        <title>Lysinibacillus endophyticus sp. nov., an indole-3-acetic acid producing endophytic bacterium isolated from corn root (Zea mays cv. Xinken-5).</title>
        <authorList>
            <person name="Yu J."/>
            <person name="Guan X."/>
            <person name="Liu C."/>
            <person name="Xiang W."/>
            <person name="Yu Z."/>
            <person name="Liu X."/>
            <person name="Wang G."/>
        </authorList>
    </citation>
    <scope>NUCLEOTIDE SEQUENCE [LARGE SCALE GENOMIC DNA]</scope>
    <source>
        <strain evidence="4 5">DSM 100506</strain>
    </source>
</reference>
<dbReference type="InterPro" id="IPR016181">
    <property type="entry name" value="Acyl_CoA_acyltransferase"/>
</dbReference>
<dbReference type="PANTHER" id="PTHR43420">
    <property type="entry name" value="ACETYLTRANSFERASE"/>
    <property type="match status" value="1"/>
</dbReference>
<dbReference type="PROSITE" id="PS51186">
    <property type="entry name" value="GNAT"/>
    <property type="match status" value="1"/>
</dbReference>
<protein>
    <submittedName>
        <fullName evidence="4">GNAT family N-acetyltransferase</fullName>
    </submittedName>
</protein>
<gene>
    <name evidence="4" type="ORF">D8M03_05040</name>
</gene>
<dbReference type="AlphaFoldDB" id="A0A494Z8R3"/>
<dbReference type="InterPro" id="IPR050680">
    <property type="entry name" value="YpeA/RimI_acetyltransf"/>
</dbReference>
<comment type="caution">
    <text evidence="4">The sequence shown here is derived from an EMBL/GenBank/DDBJ whole genome shotgun (WGS) entry which is preliminary data.</text>
</comment>
<evidence type="ECO:0000256" key="2">
    <source>
        <dbReference type="ARBA" id="ARBA00023315"/>
    </source>
</evidence>
<keyword evidence="1 4" id="KW-0808">Transferase</keyword>